<organism evidence="3 4">
    <name type="scientific">Candidatus Avoscillospira stercoripullorum</name>
    <dbReference type="NCBI Taxonomy" id="2840709"/>
    <lineage>
        <taxon>Bacteria</taxon>
        <taxon>Bacillati</taxon>
        <taxon>Bacillota</taxon>
        <taxon>Clostridia</taxon>
        <taxon>Eubacteriales</taxon>
        <taxon>Oscillospiraceae</taxon>
        <taxon>Oscillospiraceae incertae sedis</taxon>
        <taxon>Candidatus Avoscillospira</taxon>
    </lineage>
</organism>
<dbReference type="Pfam" id="PF05569">
    <property type="entry name" value="Peptidase_M56"/>
    <property type="match status" value="1"/>
</dbReference>
<keyword evidence="1" id="KW-0472">Membrane</keyword>
<accession>A0A9D1A7D7</accession>
<feature type="transmembrane region" description="Helical" evidence="1">
    <location>
        <begin position="20"/>
        <end position="41"/>
    </location>
</feature>
<evidence type="ECO:0000313" key="4">
    <source>
        <dbReference type="Proteomes" id="UP000824258"/>
    </source>
</evidence>
<comment type="caution">
    <text evidence="3">The sequence shown here is derived from an EMBL/GenBank/DDBJ whole genome shotgun (WGS) entry which is preliminary data.</text>
</comment>
<dbReference type="Proteomes" id="UP000824258">
    <property type="component" value="Unassembled WGS sequence"/>
</dbReference>
<evidence type="ECO:0000256" key="1">
    <source>
        <dbReference type="SAM" id="Phobius"/>
    </source>
</evidence>
<feature type="non-terminal residue" evidence="3">
    <location>
        <position position="1"/>
    </location>
</feature>
<keyword evidence="1" id="KW-1133">Transmembrane helix</keyword>
<gene>
    <name evidence="3" type="ORF">IAA70_04330</name>
</gene>
<sequence>HVLAHERAHIRRGDPWWKVLGFVLLAIYWFHPLMWVAYFFLCRDIEAACDEAVIRGLSREERQGYAEALLRLSAAVPGLHACPLAFGEVGVKARIKRVINYKKPGFWIVTVAVLAAMVVAVCFLTSPAAEKTPEITLPPAENAETVQPQPQEQPEAPVVAEEIEETQETQETEPESDPLEAAITAAILQHNEVISESTTIRTASFQCFDQEELAFDSDPPQPNQLTLYGNALYLGFSVEDGILHQTEGSNIPVAITFSCEEEGYELVEYWQPGDGTDYAPDIQAKFPAEAAELALGDQPYLLEQFQLCYAQAVEESGVDPDVAIEAYLQELASEPSTSSNPQDYLDENPVVYRELTYYGAYTTAYCTAQLAQENQSDLRGRLMQILLNELS</sequence>
<evidence type="ECO:0000313" key="3">
    <source>
        <dbReference type="EMBL" id="HIR09614.1"/>
    </source>
</evidence>
<reference evidence="3" key="2">
    <citation type="journal article" date="2021" name="PeerJ">
        <title>Extensive microbial diversity within the chicken gut microbiome revealed by metagenomics and culture.</title>
        <authorList>
            <person name="Gilroy R."/>
            <person name="Ravi A."/>
            <person name="Getino M."/>
            <person name="Pursley I."/>
            <person name="Horton D.L."/>
            <person name="Alikhan N.F."/>
            <person name="Baker D."/>
            <person name="Gharbi K."/>
            <person name="Hall N."/>
            <person name="Watson M."/>
            <person name="Adriaenssens E.M."/>
            <person name="Foster-Nyarko E."/>
            <person name="Jarju S."/>
            <person name="Secka A."/>
            <person name="Antonio M."/>
            <person name="Oren A."/>
            <person name="Chaudhuri R.R."/>
            <person name="La Ragione R."/>
            <person name="Hildebrand F."/>
            <person name="Pallen M.J."/>
        </authorList>
    </citation>
    <scope>NUCLEOTIDE SEQUENCE</scope>
    <source>
        <strain evidence="3">ChiHjej9B8-7071</strain>
    </source>
</reference>
<dbReference type="PANTHER" id="PTHR34978:SF3">
    <property type="entry name" value="SLR0241 PROTEIN"/>
    <property type="match status" value="1"/>
</dbReference>
<name>A0A9D1A7D7_9FIRM</name>
<feature type="domain" description="Peptidase M56" evidence="2">
    <location>
        <begin position="2"/>
        <end position="96"/>
    </location>
</feature>
<protein>
    <submittedName>
        <fullName evidence="3">M56 family metallopeptidase</fullName>
    </submittedName>
</protein>
<dbReference type="InterPro" id="IPR052173">
    <property type="entry name" value="Beta-lactam_resp_regulator"/>
</dbReference>
<dbReference type="AlphaFoldDB" id="A0A9D1A7D7"/>
<proteinExistence type="predicted"/>
<feature type="transmembrane region" description="Helical" evidence="1">
    <location>
        <begin position="106"/>
        <end position="129"/>
    </location>
</feature>
<dbReference type="EMBL" id="DVGD01000132">
    <property type="protein sequence ID" value="HIR09614.1"/>
    <property type="molecule type" value="Genomic_DNA"/>
</dbReference>
<dbReference type="PANTHER" id="PTHR34978">
    <property type="entry name" value="POSSIBLE SENSOR-TRANSDUCER PROTEIN BLAR"/>
    <property type="match status" value="1"/>
</dbReference>
<keyword evidence="1" id="KW-0812">Transmembrane</keyword>
<dbReference type="CDD" id="cd07341">
    <property type="entry name" value="M56_BlaR1_MecR1_like"/>
    <property type="match status" value="1"/>
</dbReference>
<dbReference type="InterPro" id="IPR008756">
    <property type="entry name" value="Peptidase_M56"/>
</dbReference>
<evidence type="ECO:0000259" key="2">
    <source>
        <dbReference type="Pfam" id="PF05569"/>
    </source>
</evidence>
<reference evidence="3" key="1">
    <citation type="submission" date="2020-10" db="EMBL/GenBank/DDBJ databases">
        <authorList>
            <person name="Gilroy R."/>
        </authorList>
    </citation>
    <scope>NUCLEOTIDE SEQUENCE</scope>
    <source>
        <strain evidence="3">ChiHjej9B8-7071</strain>
    </source>
</reference>